<keyword evidence="1" id="KW-0808">Transferase</keyword>
<dbReference type="PANTHER" id="PTHR43861:SF6">
    <property type="entry name" value="METHYLTRANSFERASE TYPE 11"/>
    <property type="match status" value="1"/>
</dbReference>
<gene>
    <name evidence="1" type="ORF">GQ588_09810</name>
</gene>
<dbReference type="Pfam" id="PF13489">
    <property type="entry name" value="Methyltransf_23"/>
    <property type="match status" value="1"/>
</dbReference>
<name>A0A857DIX9_9FIRM</name>
<dbReference type="EMBL" id="CP046996">
    <property type="protein sequence ID" value="QHA00907.1"/>
    <property type="molecule type" value="Genomic_DNA"/>
</dbReference>
<evidence type="ECO:0000313" key="1">
    <source>
        <dbReference type="EMBL" id="QHA00907.1"/>
    </source>
</evidence>
<dbReference type="SUPFAM" id="SSF53335">
    <property type="entry name" value="S-adenosyl-L-methionine-dependent methyltransferases"/>
    <property type="match status" value="1"/>
</dbReference>
<reference evidence="1 2" key="1">
    <citation type="submission" date="2019-12" db="EMBL/GenBank/DDBJ databases">
        <title>Sequence classification of anaerobic respiratory reductive dehalogenases: First we see many, then we see few.</title>
        <authorList>
            <person name="Molenda O."/>
            <person name="Puentes Jacome L.A."/>
            <person name="Cao X."/>
            <person name="Nesbo C.L."/>
            <person name="Tang S."/>
            <person name="Morson N."/>
            <person name="Patron J."/>
            <person name="Lomheim L."/>
            <person name="Wishart D.S."/>
            <person name="Edwards E.A."/>
        </authorList>
    </citation>
    <scope>NUCLEOTIDE SEQUENCE [LARGE SCALE GENOMIC DNA]</scope>
    <source>
        <strain evidence="1 2">12DCA</strain>
    </source>
</reference>
<dbReference type="CDD" id="cd02440">
    <property type="entry name" value="AdoMet_MTases"/>
    <property type="match status" value="1"/>
</dbReference>
<proteinExistence type="predicted"/>
<dbReference type="Proteomes" id="UP000430508">
    <property type="component" value="Chromosome"/>
</dbReference>
<sequence length="276" mass="31436">MEVFFEYSGFRLIHCLKCDLIMNEHVALIIQGSSPDGLIDATYDDSWIMMRQRYIQDTFLQHASFNILLLEVFCPHKGDLLEIGSGTGEFIFMAKNAGWKVTGVEPSEKACIFADERFGIKMINHVWQTGVLEQNKKFEAIVFWHVLEHMADPVGFLKEISGLLKPDGKIFFSIPNRDSFTNAVYGPYSPLFMERDHLFHYNATNLTLLLEEAGLKPVSLFSRETYQKMESDLNASSKISNRPDSGSLDQMMGMIARLQSQQQGHELFCIAVSLFL</sequence>
<organism evidence="1 2">
    <name type="scientific">Dehalobacter restrictus</name>
    <dbReference type="NCBI Taxonomy" id="55583"/>
    <lineage>
        <taxon>Bacteria</taxon>
        <taxon>Bacillati</taxon>
        <taxon>Bacillota</taxon>
        <taxon>Clostridia</taxon>
        <taxon>Eubacteriales</taxon>
        <taxon>Desulfitobacteriaceae</taxon>
        <taxon>Dehalobacter</taxon>
    </lineage>
</organism>
<protein>
    <submittedName>
        <fullName evidence="1">Methyltransferase domain-containing protein</fullName>
    </submittedName>
</protein>
<dbReference type="Gene3D" id="3.40.50.150">
    <property type="entry name" value="Vaccinia Virus protein VP39"/>
    <property type="match status" value="1"/>
</dbReference>
<accession>A0A857DIX9</accession>
<keyword evidence="1" id="KW-0489">Methyltransferase</keyword>
<dbReference type="AlphaFoldDB" id="A0A857DIX9"/>
<evidence type="ECO:0000313" key="2">
    <source>
        <dbReference type="Proteomes" id="UP000430508"/>
    </source>
</evidence>
<dbReference type="GO" id="GO:0008168">
    <property type="term" value="F:methyltransferase activity"/>
    <property type="evidence" value="ECO:0007669"/>
    <property type="project" value="UniProtKB-KW"/>
</dbReference>
<dbReference type="InterPro" id="IPR029063">
    <property type="entry name" value="SAM-dependent_MTases_sf"/>
</dbReference>
<dbReference type="PANTHER" id="PTHR43861">
    <property type="entry name" value="TRANS-ACONITATE 2-METHYLTRANSFERASE-RELATED"/>
    <property type="match status" value="1"/>
</dbReference>
<dbReference type="RefSeq" id="WP_158208283.1">
    <property type="nucleotide sequence ID" value="NZ_CP046996.1"/>
</dbReference>
<dbReference type="GO" id="GO:0032259">
    <property type="term" value="P:methylation"/>
    <property type="evidence" value="ECO:0007669"/>
    <property type="project" value="UniProtKB-KW"/>
</dbReference>